<gene>
    <name evidence="1" type="ORF">MSBR2_0668</name>
</gene>
<dbReference type="Proteomes" id="UP000033079">
    <property type="component" value="Chromosome"/>
</dbReference>
<dbReference type="HOGENOM" id="CLU_2893219_0_0_2"/>
<name>A0A0E3QYZ2_METBA</name>
<sequence>MKRDVLESIIFDQRFQKKIMNKFRELSTNQPKVIKIIGLEGKITPSTIRNYTGTDKQCNPND</sequence>
<dbReference type="EMBL" id="CP009530">
    <property type="protein sequence ID" value="AKB57184.1"/>
    <property type="molecule type" value="Genomic_DNA"/>
</dbReference>
<dbReference type="PATRIC" id="fig|1434106.5.peg.834"/>
<reference evidence="1 2" key="1">
    <citation type="submission" date="2014-07" db="EMBL/GenBank/DDBJ databases">
        <title>Methanogenic archaea and the global carbon cycle.</title>
        <authorList>
            <person name="Henriksen J.R."/>
            <person name="Luke J."/>
            <person name="Reinhart S."/>
            <person name="Benedict M.N."/>
            <person name="Youngblut N.D."/>
            <person name="Metcalf M.E."/>
            <person name="Whitaker R.J."/>
            <person name="Metcalf W.W."/>
        </authorList>
    </citation>
    <scope>NUCLEOTIDE SEQUENCE [LARGE SCALE GENOMIC DNA]</scope>
    <source>
        <strain evidence="1 2">227</strain>
    </source>
</reference>
<dbReference type="KEGG" id="mbar:MSBR2_0668"/>
<dbReference type="RefSeq" id="WP_230629164.1">
    <property type="nucleotide sequence ID" value="NZ_CP009530.1"/>
</dbReference>
<evidence type="ECO:0000313" key="1">
    <source>
        <dbReference type="EMBL" id="AKB57184.1"/>
    </source>
</evidence>
<dbReference type="GeneID" id="68903588"/>
<accession>A0A0E3QYZ2</accession>
<evidence type="ECO:0000313" key="2">
    <source>
        <dbReference type="Proteomes" id="UP000033079"/>
    </source>
</evidence>
<dbReference type="AlphaFoldDB" id="A0A0E3QYZ2"/>
<protein>
    <submittedName>
        <fullName evidence="1">Transcriptional regulator, MarR family</fullName>
    </submittedName>
</protein>
<organism evidence="1 2">
    <name type="scientific">Methanosarcina barkeri 227</name>
    <dbReference type="NCBI Taxonomy" id="1434106"/>
    <lineage>
        <taxon>Archaea</taxon>
        <taxon>Methanobacteriati</taxon>
        <taxon>Methanobacteriota</taxon>
        <taxon>Stenosarchaea group</taxon>
        <taxon>Methanomicrobia</taxon>
        <taxon>Methanosarcinales</taxon>
        <taxon>Methanosarcinaceae</taxon>
        <taxon>Methanosarcina</taxon>
    </lineage>
</organism>
<proteinExistence type="predicted"/>